<dbReference type="InterPro" id="IPR041412">
    <property type="entry name" value="Xrn1_helical"/>
</dbReference>
<dbReference type="GO" id="GO:0006397">
    <property type="term" value="P:mRNA processing"/>
    <property type="evidence" value="ECO:0007669"/>
    <property type="project" value="UniProtKB-UniRule"/>
</dbReference>
<evidence type="ECO:0000313" key="12">
    <source>
        <dbReference type="EMBL" id="OAF71372.1"/>
    </source>
</evidence>
<keyword evidence="13" id="KW-1185">Reference proteome</keyword>
<dbReference type="Gene3D" id="3.40.50.12390">
    <property type="match status" value="2"/>
</dbReference>
<keyword evidence="3 8" id="KW-0507">mRNA processing</keyword>
<dbReference type="GO" id="GO:0003723">
    <property type="term" value="F:RNA binding"/>
    <property type="evidence" value="ECO:0007669"/>
    <property type="project" value="TreeGrafter"/>
</dbReference>
<dbReference type="InterPro" id="IPR017151">
    <property type="entry name" value="Xrn2/3/4"/>
</dbReference>
<comment type="subcellular location">
    <subcellularLocation>
        <location evidence="1">Nucleus</location>
    </subcellularLocation>
</comment>
<dbReference type="InterPro" id="IPR004859">
    <property type="entry name" value="Xrn1_N"/>
</dbReference>
<dbReference type="PIRSF" id="PIRSF037239">
    <property type="entry name" value="Exonuclease_Xrn2"/>
    <property type="match status" value="1"/>
</dbReference>
<evidence type="ECO:0000256" key="6">
    <source>
        <dbReference type="ARBA" id="ARBA00022839"/>
    </source>
</evidence>
<evidence type="ECO:0000256" key="9">
    <source>
        <dbReference type="SAM" id="MobiDB-lite"/>
    </source>
</evidence>
<dbReference type="EMBL" id="LWCA01000057">
    <property type="protein sequence ID" value="OAF71372.1"/>
    <property type="molecule type" value="Genomic_DNA"/>
</dbReference>
<feature type="domain" description="Xrn1 helical" evidence="11">
    <location>
        <begin position="328"/>
        <end position="775"/>
    </location>
</feature>
<gene>
    <name evidence="12" type="ORF">A3Q56_00864</name>
</gene>
<evidence type="ECO:0000256" key="2">
    <source>
        <dbReference type="ARBA" id="ARBA00006994"/>
    </source>
</evidence>
<keyword evidence="6 8" id="KW-0269">Exonuclease</keyword>
<evidence type="ECO:0000256" key="5">
    <source>
        <dbReference type="ARBA" id="ARBA00022801"/>
    </source>
</evidence>
<feature type="compositionally biased region" description="Polar residues" evidence="9">
    <location>
        <begin position="786"/>
        <end position="798"/>
    </location>
</feature>
<dbReference type="CDD" id="cd18673">
    <property type="entry name" value="PIN_XRN1-2-like"/>
    <property type="match status" value="1"/>
</dbReference>
<dbReference type="GO" id="GO:0005634">
    <property type="term" value="C:nucleus"/>
    <property type="evidence" value="ECO:0007669"/>
    <property type="project" value="UniProtKB-SubCell"/>
</dbReference>
<reference evidence="12 13" key="1">
    <citation type="submission" date="2016-04" db="EMBL/GenBank/DDBJ databases">
        <title>The genome of Intoshia linei affirms orthonectids as highly simplified spiralians.</title>
        <authorList>
            <person name="Mikhailov K.V."/>
            <person name="Slusarev G.S."/>
            <person name="Nikitin M.A."/>
            <person name="Logacheva M.D."/>
            <person name="Penin A."/>
            <person name="Aleoshin V."/>
            <person name="Panchin Y.V."/>
        </authorList>
    </citation>
    <scope>NUCLEOTIDE SEQUENCE [LARGE SCALE GENOMIC DNA]</scope>
    <source>
        <strain evidence="12">Intl2013</strain>
        <tissue evidence="12">Whole animal</tissue>
    </source>
</reference>
<dbReference type="GO" id="GO:0000956">
    <property type="term" value="P:nuclear-transcribed mRNA catabolic process"/>
    <property type="evidence" value="ECO:0007669"/>
    <property type="project" value="TreeGrafter"/>
</dbReference>
<dbReference type="AlphaFoldDB" id="A0A177BCN1"/>
<evidence type="ECO:0000259" key="11">
    <source>
        <dbReference type="Pfam" id="PF17846"/>
    </source>
</evidence>
<feature type="region of interest" description="Disordered" evidence="9">
    <location>
        <begin position="468"/>
        <end position="498"/>
    </location>
</feature>
<comment type="caution">
    <text evidence="12">The sequence shown here is derived from an EMBL/GenBank/DDBJ whole genome shotgun (WGS) entry which is preliminary data.</text>
</comment>
<proteinExistence type="inferred from homology"/>
<dbReference type="Gene3D" id="1.25.40.1050">
    <property type="match status" value="1"/>
</dbReference>
<name>A0A177BCN1_9BILA</name>
<feature type="compositionally biased region" description="Low complexity" evidence="9">
    <location>
        <begin position="870"/>
        <end position="900"/>
    </location>
</feature>
<dbReference type="EC" id="3.1.13.-" evidence="8"/>
<dbReference type="GO" id="GO:0004534">
    <property type="term" value="F:5'-3' RNA exonuclease activity"/>
    <property type="evidence" value="ECO:0007669"/>
    <property type="project" value="UniProtKB-UniRule"/>
</dbReference>
<dbReference type="FunFam" id="1.25.40.1050:FF:000002">
    <property type="entry name" value="5'-3' exoribonuclease"/>
    <property type="match status" value="1"/>
</dbReference>
<protein>
    <recommendedName>
        <fullName evidence="8">5'-3' exoribonuclease</fullName>
        <ecNumber evidence="8">3.1.13.-</ecNumber>
    </recommendedName>
</protein>
<dbReference type="InterPro" id="IPR027073">
    <property type="entry name" value="5_3_exoribonuclease"/>
</dbReference>
<evidence type="ECO:0000256" key="3">
    <source>
        <dbReference type="ARBA" id="ARBA00022664"/>
    </source>
</evidence>
<evidence type="ECO:0000259" key="10">
    <source>
        <dbReference type="Pfam" id="PF03159"/>
    </source>
</evidence>
<accession>A0A177BCN1</accession>
<dbReference type="Pfam" id="PF03159">
    <property type="entry name" value="XRN_N"/>
    <property type="match status" value="1"/>
</dbReference>
<feature type="compositionally biased region" description="Polar residues" evidence="9">
    <location>
        <begin position="474"/>
        <end position="486"/>
    </location>
</feature>
<feature type="region of interest" description="Disordered" evidence="9">
    <location>
        <begin position="836"/>
        <end position="855"/>
    </location>
</feature>
<dbReference type="Proteomes" id="UP000078046">
    <property type="component" value="Unassembled WGS sequence"/>
</dbReference>
<evidence type="ECO:0000313" key="13">
    <source>
        <dbReference type="Proteomes" id="UP000078046"/>
    </source>
</evidence>
<comment type="similarity">
    <text evidence="2 8">Belongs to the 5'-3' exonuclease family. XRN2/RAT1 subfamily.</text>
</comment>
<dbReference type="PANTHER" id="PTHR12341:SF41">
    <property type="entry name" value="5'-3' EXORIBONUCLEASE 2"/>
    <property type="match status" value="1"/>
</dbReference>
<dbReference type="Pfam" id="PF17846">
    <property type="entry name" value="XRN_M"/>
    <property type="match status" value="1"/>
</dbReference>
<evidence type="ECO:0000256" key="8">
    <source>
        <dbReference type="PIRNR" id="PIRNR037239"/>
    </source>
</evidence>
<feature type="domain" description="Xrn1 N-terminal" evidence="10">
    <location>
        <begin position="1"/>
        <end position="254"/>
    </location>
</feature>
<comment type="function">
    <text evidence="8">Possesses 5'-&gt;3' exoribonuclease activity. May promote termination of transcription by RNA polymerase II.</text>
</comment>
<evidence type="ECO:0000256" key="4">
    <source>
        <dbReference type="ARBA" id="ARBA00022722"/>
    </source>
</evidence>
<keyword evidence="7" id="KW-0539">Nucleus</keyword>
<dbReference type="FunFam" id="3.40.50.12390:FF:000003">
    <property type="entry name" value="5'-3' exoribonuclease"/>
    <property type="match status" value="1"/>
</dbReference>
<feature type="region of interest" description="Disordered" evidence="9">
    <location>
        <begin position="786"/>
        <end position="814"/>
    </location>
</feature>
<organism evidence="12 13">
    <name type="scientific">Intoshia linei</name>
    <dbReference type="NCBI Taxonomy" id="1819745"/>
    <lineage>
        <taxon>Eukaryota</taxon>
        <taxon>Metazoa</taxon>
        <taxon>Spiralia</taxon>
        <taxon>Lophotrochozoa</taxon>
        <taxon>Mesozoa</taxon>
        <taxon>Orthonectida</taxon>
        <taxon>Rhopaluridae</taxon>
        <taxon>Intoshia</taxon>
    </lineage>
</organism>
<sequence>MGVPAFFRWLSKKYMNIVQYSIEEREKFFNGEKITVDGTKPNPNGVEYDTLYLDMNGIIHPCCHPEHKEAPKNEQEMMMAIFEYIDRLMKIVRPRKLLFMAIDGVAPRAKMNQQRSRRFRSAKEGSENIQLREAALERLKADGVDIEKFKKDQYFDSNCITPGTEFMMRLADYLQYYITIRIESDPMWKDLEIILSDATVPGEGEHKIMDYIRSQRVHKDYNPNLNHCLNGADADLIMLGLATHEVSFTIIREEFKYGVPSPCGICSQIGHTIDKCKGETKERSGFYLQDDDLPQKVQATFIFVKLAVLREYLMREFTVENIKPSGADFERLIDDWVFLCFFVGNDFLPHLPSLQIREGAINRLIGIYKRIVIRTKQYLTDSGKIDLILVEKLMKELGSYEDEIFKTRRKNDLDYRIKKKSGFFNKNRNNPSGHLHVLNQPTSSSMLAQVKQTSTDQRLNLILEESGSRKRMNDSSTSEETGSTPKMSKIDSSVDSDEEVDNNNNIRLWEEGWRERYYKNKFKVELADVEFRKTVTEEYVVGLSWVLLYYYQGCKSWDWFYPFHYAPFASDFKNISHVDITFQKTEPVFPLTQLMSVFPAGSSKFLPKPYATLMKDPNSAIIDFYPINFQIDLNGKKFAWQGVALLPFVDKKRLEDAIDEVKDQLTPGEEKRNRHGSDLLFVGKRHPSYKFMNTFLNDDKKSIKLNSNLFGGTAGIIKKSASNICPASILVAPNSDLPNLENITCIGLSFEIFRDVDFFEAKLLPGAKIPEETIRASFLTYRGNRNNRGQNESFQRHVNNALPRDVQHRSEPSYRNSRNQGIVYIFDSRFGYNKQHGINNHQDNRRYNQSYSENTNYSYNNRMQRYHPQNNRNGSYNNNSRYSEQPYNSQRNRYNTNNRYRQPRGRFH</sequence>
<evidence type="ECO:0000256" key="7">
    <source>
        <dbReference type="ARBA" id="ARBA00023242"/>
    </source>
</evidence>
<feature type="region of interest" description="Disordered" evidence="9">
    <location>
        <begin position="864"/>
        <end position="908"/>
    </location>
</feature>
<evidence type="ECO:0000256" key="1">
    <source>
        <dbReference type="ARBA" id="ARBA00004123"/>
    </source>
</evidence>
<keyword evidence="4 8" id="KW-0540">Nuclease</keyword>
<keyword evidence="5 8" id="KW-0378">Hydrolase</keyword>
<dbReference type="PANTHER" id="PTHR12341">
    <property type="entry name" value="5'-&gt;3' EXORIBONUCLEASE"/>
    <property type="match status" value="1"/>
</dbReference>
<dbReference type="OrthoDB" id="372487at2759"/>